<evidence type="ECO:0000313" key="2">
    <source>
        <dbReference type="EMBL" id="CEQ04110.1"/>
    </source>
</evidence>
<dbReference type="RefSeq" id="WP_055342171.1">
    <property type="nucleotide sequence ID" value="NZ_CEKZ01000003.1"/>
</dbReference>
<feature type="domain" description="Nuclease-associated modular DNA-binding 1" evidence="1">
    <location>
        <begin position="120"/>
        <end position="156"/>
    </location>
</feature>
<organism evidence="2 3">
    <name type="scientific">Paraclostridium sordellii</name>
    <name type="common">Clostridium sordellii</name>
    <dbReference type="NCBI Taxonomy" id="1505"/>
    <lineage>
        <taxon>Bacteria</taxon>
        <taxon>Bacillati</taxon>
        <taxon>Bacillota</taxon>
        <taxon>Clostridia</taxon>
        <taxon>Peptostreptococcales</taxon>
        <taxon>Peptostreptococcaceae</taxon>
        <taxon>Paraclostridium</taxon>
    </lineage>
</organism>
<dbReference type="InterPro" id="IPR036388">
    <property type="entry name" value="WH-like_DNA-bd_sf"/>
</dbReference>
<keyword evidence="2" id="KW-0540">Nuclease</keyword>
<protein>
    <submittedName>
        <fullName evidence="2">Group I intron endonuclease</fullName>
    </submittedName>
</protein>
<reference evidence="2 3" key="1">
    <citation type="submission" date="2015-01" db="EMBL/GenBank/DDBJ databases">
        <authorList>
            <person name="Aslett A.Martin."/>
            <person name="De Silva Nishadi"/>
        </authorList>
    </citation>
    <scope>NUCLEOTIDE SEQUENCE [LARGE SCALE GENOMIC DNA]</scope>
    <source>
        <strain evidence="2 3">R28058</strain>
    </source>
</reference>
<evidence type="ECO:0000259" key="1">
    <source>
        <dbReference type="Pfam" id="PF07453"/>
    </source>
</evidence>
<dbReference type="GO" id="GO:0004519">
    <property type="term" value="F:endonuclease activity"/>
    <property type="evidence" value="ECO:0007669"/>
    <property type="project" value="UniProtKB-KW"/>
</dbReference>
<name>A0A0C7R5G8_PARSO</name>
<keyword evidence="2" id="KW-0255">Endonuclease</keyword>
<dbReference type="EMBL" id="CEKZ01000003">
    <property type="protein sequence ID" value="CEQ04110.1"/>
    <property type="molecule type" value="Genomic_DNA"/>
</dbReference>
<dbReference type="AlphaFoldDB" id="A0A0C7R5G8"/>
<dbReference type="SMART" id="SM00497">
    <property type="entry name" value="IENR1"/>
    <property type="match status" value="2"/>
</dbReference>
<gene>
    <name evidence="2" type="ORF">R28058_18431</name>
</gene>
<evidence type="ECO:0000313" key="3">
    <source>
        <dbReference type="Proteomes" id="UP000049127"/>
    </source>
</evidence>
<sequence length="178" mass="21054">MHYTNTCDFELTANYMALLACILNPKLSIGKAIKCITLDDPKDAEAREYRKVKPKQNHNYKVKVLDEVENKEIEFDNLSNCCEFLNMRRADITTYIKHNRLFRKRYRIQALEPIRSVERKPVIVTDTLQNKVVEFESINKACKYLGAKRHNINEAIAAKRLFRKRYKLEYKVGNEKHE</sequence>
<dbReference type="Pfam" id="PF07453">
    <property type="entry name" value="NUMOD1"/>
    <property type="match status" value="1"/>
</dbReference>
<dbReference type="Proteomes" id="UP000049127">
    <property type="component" value="Unassembled WGS sequence"/>
</dbReference>
<keyword evidence="2" id="KW-0378">Hydrolase</keyword>
<dbReference type="Gene3D" id="1.10.10.10">
    <property type="entry name" value="Winged helix-like DNA-binding domain superfamily/Winged helix DNA-binding domain"/>
    <property type="match status" value="1"/>
</dbReference>
<dbReference type="InterPro" id="IPR003647">
    <property type="entry name" value="Intron_nuc_1_rpt"/>
</dbReference>
<accession>A0A0C7R5G8</accession>
<dbReference type="SUPFAM" id="SSF64496">
    <property type="entry name" value="DNA-binding domain of intron-encoded endonucleases"/>
    <property type="match status" value="1"/>
</dbReference>
<dbReference type="InterPro" id="IPR010896">
    <property type="entry name" value="NUMOD1"/>
</dbReference>
<proteinExistence type="predicted"/>